<dbReference type="InterPro" id="IPR031728">
    <property type="entry name" value="GlcAase_C"/>
</dbReference>
<dbReference type="Proteomes" id="UP000799438">
    <property type="component" value="Unassembled WGS sequence"/>
</dbReference>
<dbReference type="GeneID" id="54301090"/>
<proteinExistence type="predicted"/>
<evidence type="ECO:0000313" key="2">
    <source>
        <dbReference type="EMBL" id="KAF2136921.1"/>
    </source>
</evidence>
<evidence type="ECO:0000313" key="3">
    <source>
        <dbReference type="Proteomes" id="UP000799438"/>
    </source>
</evidence>
<organism evidence="2 3">
    <name type="scientific">Aplosporella prunicola CBS 121167</name>
    <dbReference type="NCBI Taxonomy" id="1176127"/>
    <lineage>
        <taxon>Eukaryota</taxon>
        <taxon>Fungi</taxon>
        <taxon>Dikarya</taxon>
        <taxon>Ascomycota</taxon>
        <taxon>Pezizomycotina</taxon>
        <taxon>Dothideomycetes</taxon>
        <taxon>Dothideomycetes incertae sedis</taxon>
        <taxon>Botryosphaeriales</taxon>
        <taxon>Aplosporellaceae</taxon>
        <taxon>Aplosporella</taxon>
    </lineage>
</organism>
<dbReference type="AlphaFoldDB" id="A0A6A6B2G3"/>
<keyword evidence="2" id="KW-0378">Hydrolase</keyword>
<evidence type="ECO:0000259" key="1">
    <source>
        <dbReference type="Pfam" id="PF16862"/>
    </source>
</evidence>
<dbReference type="PANTHER" id="PTHR36183:SF2">
    <property type="entry name" value="BETA-GLUCURONIDASE C-TERMINAL DOMAIN-CONTAINING PROTEIN"/>
    <property type="match status" value="1"/>
</dbReference>
<dbReference type="EMBL" id="ML995510">
    <property type="protein sequence ID" value="KAF2136921.1"/>
    <property type="molecule type" value="Genomic_DNA"/>
</dbReference>
<dbReference type="Pfam" id="PF16862">
    <property type="entry name" value="Glyco_hydro_79C"/>
    <property type="match status" value="1"/>
</dbReference>
<sequence length="132" mass="14922">MTKGVERVSMQLGINFKILAWQPITTNSEHPKAVHGNYYRMVFTADFIGIERNLKISSIPTSGHPNITMYTGYNNDKLKKIAVLNLELWDSARDNYRIFQEIELTGLGRLVKKVKVSRLTAPDGARARTGIT</sequence>
<dbReference type="OrthoDB" id="2831684at2759"/>
<accession>A0A6A6B2G3</accession>
<feature type="domain" description="Beta-glucuronidase C-terminal" evidence="1">
    <location>
        <begin position="70"/>
        <end position="132"/>
    </location>
</feature>
<dbReference type="GO" id="GO:0016787">
    <property type="term" value="F:hydrolase activity"/>
    <property type="evidence" value="ECO:0007669"/>
    <property type="project" value="UniProtKB-KW"/>
</dbReference>
<name>A0A6A6B2G3_9PEZI</name>
<gene>
    <name evidence="2" type="ORF">K452DRAFT_312830</name>
</gene>
<dbReference type="PANTHER" id="PTHR36183">
    <property type="entry name" value="BETA-GLUCURONIDASE"/>
    <property type="match status" value="1"/>
</dbReference>
<dbReference type="RefSeq" id="XP_033392639.1">
    <property type="nucleotide sequence ID" value="XM_033543593.1"/>
</dbReference>
<keyword evidence="3" id="KW-1185">Reference proteome</keyword>
<protein>
    <submittedName>
        <fullName evidence="2">Glycoside hydrolase family 79 protein</fullName>
    </submittedName>
</protein>
<dbReference type="InterPro" id="IPR052974">
    <property type="entry name" value="GH79_Enzymes"/>
</dbReference>
<reference evidence="2" key="1">
    <citation type="journal article" date="2020" name="Stud. Mycol.">
        <title>101 Dothideomycetes genomes: a test case for predicting lifestyles and emergence of pathogens.</title>
        <authorList>
            <person name="Haridas S."/>
            <person name="Albert R."/>
            <person name="Binder M."/>
            <person name="Bloem J."/>
            <person name="Labutti K."/>
            <person name="Salamov A."/>
            <person name="Andreopoulos B."/>
            <person name="Baker S."/>
            <person name="Barry K."/>
            <person name="Bills G."/>
            <person name="Bluhm B."/>
            <person name="Cannon C."/>
            <person name="Castanera R."/>
            <person name="Culley D."/>
            <person name="Daum C."/>
            <person name="Ezra D."/>
            <person name="Gonzalez J."/>
            <person name="Henrissat B."/>
            <person name="Kuo A."/>
            <person name="Liang C."/>
            <person name="Lipzen A."/>
            <person name="Lutzoni F."/>
            <person name="Magnuson J."/>
            <person name="Mondo S."/>
            <person name="Nolan M."/>
            <person name="Ohm R."/>
            <person name="Pangilinan J."/>
            <person name="Park H.-J."/>
            <person name="Ramirez L."/>
            <person name="Alfaro M."/>
            <person name="Sun H."/>
            <person name="Tritt A."/>
            <person name="Yoshinaga Y."/>
            <person name="Zwiers L.-H."/>
            <person name="Turgeon B."/>
            <person name="Goodwin S."/>
            <person name="Spatafora J."/>
            <person name="Crous P."/>
            <person name="Grigoriev I."/>
        </authorList>
    </citation>
    <scope>NUCLEOTIDE SEQUENCE</scope>
    <source>
        <strain evidence="2">CBS 121167</strain>
    </source>
</reference>